<organism evidence="1 2">
    <name type="scientific">Panagrolaimus sp. ES5</name>
    <dbReference type="NCBI Taxonomy" id="591445"/>
    <lineage>
        <taxon>Eukaryota</taxon>
        <taxon>Metazoa</taxon>
        <taxon>Ecdysozoa</taxon>
        <taxon>Nematoda</taxon>
        <taxon>Chromadorea</taxon>
        <taxon>Rhabditida</taxon>
        <taxon>Tylenchina</taxon>
        <taxon>Panagrolaimomorpha</taxon>
        <taxon>Panagrolaimoidea</taxon>
        <taxon>Panagrolaimidae</taxon>
        <taxon>Panagrolaimus</taxon>
    </lineage>
</organism>
<dbReference type="WBParaSite" id="ES5_v2.g19416.t1">
    <property type="protein sequence ID" value="ES5_v2.g19416.t1"/>
    <property type="gene ID" value="ES5_v2.g19416"/>
</dbReference>
<protein>
    <submittedName>
        <fullName evidence="2">Uncharacterized protein</fullName>
    </submittedName>
</protein>
<evidence type="ECO:0000313" key="1">
    <source>
        <dbReference type="Proteomes" id="UP000887579"/>
    </source>
</evidence>
<name>A0AC34FPX4_9BILA</name>
<evidence type="ECO:0000313" key="2">
    <source>
        <dbReference type="WBParaSite" id="ES5_v2.g19416.t1"/>
    </source>
</evidence>
<dbReference type="Proteomes" id="UP000887579">
    <property type="component" value="Unplaced"/>
</dbReference>
<proteinExistence type="predicted"/>
<sequence>MKPITVSYGDTFTVEGKENELTTIDPELRIIHNCGYEGAKCLKKSIILISDEYVTAGATPQKVFNAGQIDLRNIQSTDTTDCN</sequence>
<accession>A0AC34FPX4</accession>
<reference evidence="2" key="1">
    <citation type="submission" date="2022-11" db="UniProtKB">
        <authorList>
            <consortium name="WormBaseParasite"/>
        </authorList>
    </citation>
    <scope>IDENTIFICATION</scope>
</reference>